<dbReference type="RefSeq" id="WP_143847069.1">
    <property type="nucleotide sequence ID" value="NZ_VLXZ01000002.1"/>
</dbReference>
<proteinExistence type="predicted"/>
<name>A0A554A1R5_9BACI</name>
<keyword evidence="2" id="KW-1185">Reference proteome</keyword>
<organism evidence="1 2">
    <name type="scientific">Alkalicoccobacillus porphyridii</name>
    <dbReference type="NCBI Taxonomy" id="2597270"/>
    <lineage>
        <taxon>Bacteria</taxon>
        <taxon>Bacillati</taxon>
        <taxon>Bacillota</taxon>
        <taxon>Bacilli</taxon>
        <taxon>Bacillales</taxon>
        <taxon>Bacillaceae</taxon>
        <taxon>Alkalicoccobacillus</taxon>
    </lineage>
</organism>
<evidence type="ECO:0000313" key="2">
    <source>
        <dbReference type="Proteomes" id="UP000318521"/>
    </source>
</evidence>
<protein>
    <submittedName>
        <fullName evidence="1">Stress protein</fullName>
    </submittedName>
</protein>
<dbReference type="OrthoDB" id="5195614at2"/>
<dbReference type="AlphaFoldDB" id="A0A554A1R5"/>
<comment type="caution">
    <text evidence="1">The sequence shown here is derived from an EMBL/GenBank/DDBJ whole genome shotgun (WGS) entry which is preliminary data.</text>
</comment>
<dbReference type="Proteomes" id="UP000318521">
    <property type="component" value="Unassembled WGS sequence"/>
</dbReference>
<dbReference type="EMBL" id="VLXZ01000002">
    <property type="protein sequence ID" value="TSB47637.1"/>
    <property type="molecule type" value="Genomic_DNA"/>
</dbReference>
<sequence>MKKSRSKIISTVAGATILGMTIAIPNYGMVGNTAKAEAPEQIEMTDEEKGQALAQEAQAQSPNVDITIDPVAIYDSISDAITSADNREGFVKAARETVKFHTDYSLNVMVLNLSNDYDDSSYSGVHYFDTFTYDGVIYGVWAFEEGTFVNNGDGGYINWAFYGWFDRDGGTVEFYLP</sequence>
<gene>
    <name evidence="1" type="ORF">FN960_03700</name>
</gene>
<accession>A0A554A1R5</accession>
<evidence type="ECO:0000313" key="1">
    <source>
        <dbReference type="EMBL" id="TSB47637.1"/>
    </source>
</evidence>
<reference evidence="1 2" key="1">
    <citation type="submission" date="2019-07" db="EMBL/GenBank/DDBJ databases">
        <authorList>
            <person name="Park Y.J."/>
            <person name="Jeong S.E."/>
            <person name="Jung H.S."/>
        </authorList>
    </citation>
    <scope>NUCLEOTIDE SEQUENCE [LARGE SCALE GENOMIC DNA]</scope>
    <source>
        <strain evidence="2">P16(2019)</strain>
    </source>
</reference>